<feature type="transmembrane region" description="Helical" evidence="1">
    <location>
        <begin position="23"/>
        <end position="43"/>
    </location>
</feature>
<proteinExistence type="predicted"/>
<evidence type="ECO:0000313" key="3">
    <source>
        <dbReference type="Proteomes" id="UP000582090"/>
    </source>
</evidence>
<accession>A0A7W6GB17</accession>
<dbReference type="Proteomes" id="UP000582090">
    <property type="component" value="Unassembled WGS sequence"/>
</dbReference>
<evidence type="ECO:0000256" key="1">
    <source>
        <dbReference type="SAM" id="Phobius"/>
    </source>
</evidence>
<keyword evidence="1" id="KW-1133">Transmembrane helix</keyword>
<dbReference type="RefSeq" id="WP_183898921.1">
    <property type="nucleotide sequence ID" value="NZ_JACIDW010000002.1"/>
</dbReference>
<keyword evidence="3" id="KW-1185">Reference proteome</keyword>
<dbReference type="AlphaFoldDB" id="A0A7W6GB17"/>
<reference evidence="2 3" key="1">
    <citation type="submission" date="2020-08" db="EMBL/GenBank/DDBJ databases">
        <title>Genomic Encyclopedia of Type Strains, Phase IV (KMG-IV): sequencing the most valuable type-strain genomes for metagenomic binning, comparative biology and taxonomic classification.</title>
        <authorList>
            <person name="Goeker M."/>
        </authorList>
    </citation>
    <scope>NUCLEOTIDE SEQUENCE [LARGE SCALE GENOMIC DNA]</scope>
    <source>
        <strain evidence="2 3">DSM 26575</strain>
    </source>
</reference>
<gene>
    <name evidence="2" type="ORF">GGQ67_000816</name>
</gene>
<protein>
    <submittedName>
        <fullName evidence="2">Uncharacterized protein</fullName>
    </submittedName>
</protein>
<evidence type="ECO:0000313" key="2">
    <source>
        <dbReference type="EMBL" id="MBB3963191.1"/>
    </source>
</evidence>
<organism evidence="2 3">
    <name type="scientific">Rhizobium metallidurans</name>
    <dbReference type="NCBI Taxonomy" id="1265931"/>
    <lineage>
        <taxon>Bacteria</taxon>
        <taxon>Pseudomonadati</taxon>
        <taxon>Pseudomonadota</taxon>
        <taxon>Alphaproteobacteria</taxon>
        <taxon>Hyphomicrobiales</taxon>
        <taxon>Rhizobiaceae</taxon>
        <taxon>Rhizobium/Agrobacterium group</taxon>
        <taxon>Rhizobium</taxon>
    </lineage>
</organism>
<sequence length="366" mass="39563">MAVGSILETERSEREEAERNRHAVLLAIVGAVVTTATLGFMALAQLGDWVAAIGIGGLIVFVGISIGGLLGFLFSVPRILAKDNPSPTAAAKETASRTKTAAVNTALKRERLLGSNTNLERISEWLTTMLVGVGLTQIGSLDRAFNQFSDFLSSKAQVFIIDGQASAGALPAVGPFLLVCGLVSGFIFFYIYTRIYLSPLFQYVEIRLSEEIGDLPLKTDVPDFKDAAAMIGEASMSVPMAYTSVADELSINDSLEIIKNVLYQPQGYRNAITLGNKLVKTPAVKIAYYWYLMAAAYGQKFHALRESGAPEGEQRLARLAVLDAARKAVRLNSSFKTAIAELADAASYDNDLQDFADDKDFKAIVR</sequence>
<feature type="transmembrane region" description="Helical" evidence="1">
    <location>
        <begin position="169"/>
        <end position="192"/>
    </location>
</feature>
<keyword evidence="1" id="KW-0812">Transmembrane</keyword>
<name>A0A7W6GB17_9HYPH</name>
<feature type="transmembrane region" description="Helical" evidence="1">
    <location>
        <begin position="49"/>
        <end position="74"/>
    </location>
</feature>
<keyword evidence="1" id="KW-0472">Membrane</keyword>
<dbReference type="EMBL" id="JACIDW010000002">
    <property type="protein sequence ID" value="MBB3963191.1"/>
    <property type="molecule type" value="Genomic_DNA"/>
</dbReference>
<comment type="caution">
    <text evidence="2">The sequence shown here is derived from an EMBL/GenBank/DDBJ whole genome shotgun (WGS) entry which is preliminary data.</text>
</comment>